<evidence type="ECO:0000313" key="2">
    <source>
        <dbReference type="EMBL" id="REJ28541.1"/>
    </source>
</evidence>
<evidence type="ECO:0000259" key="1">
    <source>
        <dbReference type="Pfam" id="PF06983"/>
    </source>
</evidence>
<dbReference type="RefSeq" id="WP_276643408.1">
    <property type="nucleotide sequence ID" value="NZ_QEWE01000016.1"/>
</dbReference>
<dbReference type="EMBL" id="QEWE01000016">
    <property type="protein sequence ID" value="REJ28541.1"/>
    <property type="molecule type" value="Genomic_DNA"/>
</dbReference>
<protein>
    <submittedName>
        <fullName evidence="2">VOC family protein</fullName>
    </submittedName>
</protein>
<dbReference type="Gene3D" id="3.10.180.10">
    <property type="entry name" value="2,3-Dihydroxybiphenyl 1,2-Dioxygenase, domain 1"/>
    <property type="match status" value="1"/>
</dbReference>
<dbReference type="PANTHER" id="PTHR33990:SF1">
    <property type="entry name" value="PROTEIN YJDN"/>
    <property type="match status" value="1"/>
</dbReference>
<sequence length="133" mass="15134">MKWAIPHLYIPNCREAVEFYRRIFGGTIKNVQPADGMEGFRGQGGKYLHAELPIHERTVFYFADVFSGSVREGSRVCIALELESEDEINKRYNALAEDGGIENGAAECLYGMVIVKFGITWELNFPRQPRMEV</sequence>
<proteinExistence type="predicted"/>
<dbReference type="Pfam" id="PF06983">
    <property type="entry name" value="3-dmu-9_3-mt"/>
    <property type="match status" value="1"/>
</dbReference>
<dbReference type="InterPro" id="IPR029068">
    <property type="entry name" value="Glyas_Bleomycin-R_OHBP_Dase"/>
</dbReference>
<accession>A0A3E0K4S1</accession>
<comment type="caution">
    <text evidence="2">The sequence shown here is derived from an EMBL/GenBank/DDBJ whole genome shotgun (WGS) entry which is preliminary data.</text>
</comment>
<organism evidence="2 3">
    <name type="scientific">Caldibacillus debilis</name>
    <dbReference type="NCBI Taxonomy" id="301148"/>
    <lineage>
        <taxon>Bacteria</taxon>
        <taxon>Bacillati</taxon>
        <taxon>Bacillota</taxon>
        <taxon>Bacilli</taxon>
        <taxon>Bacillales</taxon>
        <taxon>Bacillaceae</taxon>
        <taxon>Caldibacillus</taxon>
    </lineage>
</organism>
<dbReference type="InterPro" id="IPR028973">
    <property type="entry name" value="PhnB-like"/>
</dbReference>
<evidence type="ECO:0000313" key="3">
    <source>
        <dbReference type="Proteomes" id="UP000257014"/>
    </source>
</evidence>
<dbReference type="SUPFAM" id="SSF54593">
    <property type="entry name" value="Glyoxalase/Bleomycin resistance protein/Dihydroxybiphenyl dioxygenase"/>
    <property type="match status" value="1"/>
</dbReference>
<name>A0A3E0K4S1_9BACI</name>
<reference evidence="2 3" key="1">
    <citation type="submission" date="2018-03" db="EMBL/GenBank/DDBJ databases">
        <authorList>
            <person name="Keele B.F."/>
        </authorList>
    </citation>
    <scope>NUCLEOTIDE SEQUENCE [LARGE SCALE GENOMIC DNA]</scope>
    <source>
        <strain evidence="2">ZCTH4_d</strain>
    </source>
</reference>
<feature type="domain" description="PhnB-like" evidence="1">
    <location>
        <begin position="9"/>
        <end position="123"/>
    </location>
</feature>
<dbReference type="AlphaFoldDB" id="A0A3E0K4S1"/>
<dbReference type="Proteomes" id="UP000257014">
    <property type="component" value="Unassembled WGS sequence"/>
</dbReference>
<gene>
    <name evidence="2" type="ORF">C6P37_07795</name>
</gene>
<dbReference type="PANTHER" id="PTHR33990">
    <property type="entry name" value="PROTEIN YJDN-RELATED"/>
    <property type="match status" value="1"/>
</dbReference>